<dbReference type="Gene3D" id="2.60.40.10">
    <property type="entry name" value="Immunoglobulins"/>
    <property type="match status" value="1"/>
</dbReference>
<dbReference type="SMART" id="SM00409">
    <property type="entry name" value="IG"/>
    <property type="match status" value="1"/>
</dbReference>
<evidence type="ECO:0000313" key="2">
    <source>
        <dbReference type="EMBL" id="VEL16383.1"/>
    </source>
</evidence>
<accession>A0A448WNV7</accession>
<evidence type="ECO:0000259" key="1">
    <source>
        <dbReference type="PROSITE" id="PS50835"/>
    </source>
</evidence>
<keyword evidence="3" id="KW-1185">Reference proteome</keyword>
<reference evidence="2" key="1">
    <citation type="submission" date="2018-11" db="EMBL/GenBank/DDBJ databases">
        <authorList>
            <consortium name="Pathogen Informatics"/>
        </authorList>
    </citation>
    <scope>NUCLEOTIDE SEQUENCE</scope>
</reference>
<dbReference type="PANTHER" id="PTHR47633">
    <property type="entry name" value="IMMUNOGLOBULIN"/>
    <property type="match status" value="1"/>
</dbReference>
<dbReference type="Pfam" id="PF07679">
    <property type="entry name" value="I-set"/>
    <property type="match status" value="1"/>
</dbReference>
<dbReference type="Proteomes" id="UP000784294">
    <property type="component" value="Unassembled WGS sequence"/>
</dbReference>
<sequence>FVAELSPINVLEGEEIFLTATVQGRPQPADVLWTHNGTALRPENTDAALYYAPETGVCELTISEAFPEDSGLYSVEAHNIYGKAVSQTEVRVGAEKHVVMMREIIVEEEIELLRAGEDDNLLLVEVPVQKETTTAELVTKSVTFADTVSFELYSPTEMVPVTIEERLAYEETEVFKSESLESLEHSEASFTTTDEEFVQLISEEPEEMSIESIPQEIYATLPHEPIILDILVPHDAAQVAETTSLYEEAEKADSPPVALQSSIILVEPKETELLVECQTEETIAEAVVAPDIVETCLASVPTEPSRHTAQLDQTVFIVAELLEVEGVSELRSAGGVPILAPHSEQEGIPEIQIMRPEQMAREITEPVSEEETLMGDFYPTDEEQPKADEVQPLLIATPIIAKKPEQQILEATLVEPTSFVEVIQEVDEITNDTQEVSSPQPIQQVHVSKLEQRTVESEKPQVVPVDLELIPEILETVPEYQALIPSDEGAEKPECGKPVQHAEEGLMGQEMPKIDDLPCMPEDISPETSVLVAESVQKADTTMLVQQTPESRLQIVKDALDEISEVTELVAEGLQLPSEVVDVVVSLSTETKAELIDSSVSAEEAKAEAQEQPTVVVVQLDFAPEETVVAASPPVESKSQPATVASKLEPGISSDHKPLTSVDEAFGPEVIEATEKLTETDVEIAVQQDSPELLEQTSIQAESTPMHEQVSGLDVPTDEEIQTSVVMQKPEARAAPVLPSEEEMPATLEVIESTEMATATSSEMVAVEEHVELEETSRTVQLPTEVAAVDREAAKPSVQESATSELETIGTAHETIEIPDVNLISTTTLAEIAEEPSSHQTTVDVQHQMPPAETATVLPGVDIGGELMAAELKETLLSERLGDLPLDMAKMAPTVVEQMLLAEVSKSKQQLAKLEPTRVETASTPALQVKLEVFVETTGPLEPSEPTESVTLGSSDDGEEAIAGRIASLGPILETISEELSFVQDLHQVSELIEIKHGEILLECQVIELPSFGVQWFKVSLTVSTLYFVSKSPNAFYSSIRFH</sequence>
<dbReference type="OrthoDB" id="6278329at2759"/>
<dbReference type="InterPro" id="IPR013783">
    <property type="entry name" value="Ig-like_fold"/>
</dbReference>
<gene>
    <name evidence="2" type="ORF">PXEA_LOCUS9823</name>
</gene>
<comment type="caution">
    <text evidence="2">The sequence shown here is derived from an EMBL/GenBank/DDBJ whole genome shotgun (WGS) entry which is preliminary data.</text>
</comment>
<feature type="non-terminal residue" evidence="2">
    <location>
        <position position="1"/>
    </location>
</feature>
<dbReference type="AlphaFoldDB" id="A0A448WNV7"/>
<dbReference type="EMBL" id="CAAALY010028251">
    <property type="protein sequence ID" value="VEL16383.1"/>
    <property type="molecule type" value="Genomic_DNA"/>
</dbReference>
<protein>
    <recommendedName>
        <fullName evidence="1">Ig-like domain-containing protein</fullName>
    </recommendedName>
</protein>
<dbReference type="InterPro" id="IPR036179">
    <property type="entry name" value="Ig-like_dom_sf"/>
</dbReference>
<dbReference type="SUPFAM" id="SSF48726">
    <property type="entry name" value="Immunoglobulin"/>
    <property type="match status" value="1"/>
</dbReference>
<dbReference type="InterPro" id="IPR003599">
    <property type="entry name" value="Ig_sub"/>
</dbReference>
<evidence type="ECO:0000313" key="3">
    <source>
        <dbReference type="Proteomes" id="UP000784294"/>
    </source>
</evidence>
<dbReference type="PROSITE" id="PS50835">
    <property type="entry name" value="IG_LIKE"/>
    <property type="match status" value="1"/>
</dbReference>
<proteinExistence type="predicted"/>
<name>A0A448WNV7_9PLAT</name>
<dbReference type="InterPro" id="IPR013098">
    <property type="entry name" value="Ig_I-set"/>
</dbReference>
<feature type="domain" description="Ig-like" evidence="1">
    <location>
        <begin position="1"/>
        <end position="93"/>
    </location>
</feature>
<organism evidence="2 3">
    <name type="scientific">Protopolystoma xenopodis</name>
    <dbReference type="NCBI Taxonomy" id="117903"/>
    <lineage>
        <taxon>Eukaryota</taxon>
        <taxon>Metazoa</taxon>
        <taxon>Spiralia</taxon>
        <taxon>Lophotrochozoa</taxon>
        <taxon>Platyhelminthes</taxon>
        <taxon>Monogenea</taxon>
        <taxon>Polyopisthocotylea</taxon>
        <taxon>Polystomatidea</taxon>
        <taxon>Polystomatidae</taxon>
        <taxon>Protopolystoma</taxon>
    </lineage>
</organism>
<dbReference type="PANTHER" id="PTHR47633:SF4">
    <property type="entry name" value="MYOPALLADIN ISOFORM X1"/>
    <property type="match status" value="1"/>
</dbReference>
<dbReference type="InterPro" id="IPR007110">
    <property type="entry name" value="Ig-like_dom"/>
</dbReference>